<keyword evidence="4 6" id="KW-1133">Transmembrane helix</keyword>
<proteinExistence type="inferred from homology"/>
<dbReference type="GeneID" id="20077091"/>
<evidence type="ECO:0008006" key="8">
    <source>
        <dbReference type="Google" id="ProtNLM"/>
    </source>
</evidence>
<dbReference type="Pfam" id="PF14778">
    <property type="entry name" value="ODR4-like"/>
    <property type="match status" value="2"/>
</dbReference>
<dbReference type="AlphaFoldDB" id="A0A024UU29"/>
<dbReference type="GO" id="GO:0008104">
    <property type="term" value="P:intracellular protein localization"/>
    <property type="evidence" value="ECO:0007669"/>
    <property type="project" value="TreeGrafter"/>
</dbReference>
<dbReference type="STRING" id="157072.A0A024UU29"/>
<protein>
    <recommendedName>
        <fullName evidence="8">Protein odr-4 homolog</fullName>
    </recommendedName>
</protein>
<evidence type="ECO:0000256" key="4">
    <source>
        <dbReference type="ARBA" id="ARBA00022989"/>
    </source>
</evidence>
<dbReference type="GO" id="GO:0016020">
    <property type="term" value="C:membrane"/>
    <property type="evidence" value="ECO:0007669"/>
    <property type="project" value="UniProtKB-SubCell"/>
</dbReference>
<dbReference type="GO" id="GO:0012505">
    <property type="term" value="C:endomembrane system"/>
    <property type="evidence" value="ECO:0007669"/>
    <property type="project" value="TreeGrafter"/>
</dbReference>
<reference evidence="7" key="1">
    <citation type="submission" date="2013-12" db="EMBL/GenBank/DDBJ databases">
        <title>The Genome Sequence of Aphanomyces invadans NJM9701.</title>
        <authorList>
            <consortium name="The Broad Institute Genomics Platform"/>
            <person name="Russ C."/>
            <person name="Tyler B."/>
            <person name="van West P."/>
            <person name="Dieguez-Uribeondo J."/>
            <person name="Young S.K."/>
            <person name="Zeng Q."/>
            <person name="Gargeya S."/>
            <person name="Fitzgerald M."/>
            <person name="Abouelleil A."/>
            <person name="Alvarado L."/>
            <person name="Chapman S.B."/>
            <person name="Gainer-Dewar J."/>
            <person name="Goldberg J."/>
            <person name="Griggs A."/>
            <person name="Gujja S."/>
            <person name="Hansen M."/>
            <person name="Howarth C."/>
            <person name="Imamovic A."/>
            <person name="Ireland A."/>
            <person name="Larimer J."/>
            <person name="McCowan C."/>
            <person name="Murphy C."/>
            <person name="Pearson M."/>
            <person name="Poon T.W."/>
            <person name="Priest M."/>
            <person name="Roberts A."/>
            <person name="Saif S."/>
            <person name="Shea T."/>
            <person name="Sykes S."/>
            <person name="Wortman J."/>
            <person name="Nusbaum C."/>
            <person name="Birren B."/>
        </authorList>
    </citation>
    <scope>NUCLEOTIDE SEQUENCE [LARGE SCALE GENOMIC DNA]</scope>
    <source>
        <strain evidence="7">NJM9701</strain>
    </source>
</reference>
<comment type="similarity">
    <text evidence="2">Belongs to the ODR-4 family.</text>
</comment>
<evidence type="ECO:0000313" key="7">
    <source>
        <dbReference type="EMBL" id="ETW09440.1"/>
    </source>
</evidence>
<keyword evidence="5 6" id="KW-0472">Membrane</keyword>
<accession>A0A024UU29</accession>
<gene>
    <name evidence="7" type="ORF">H310_00041</name>
</gene>
<dbReference type="EMBL" id="KI913952">
    <property type="protein sequence ID" value="ETW09440.1"/>
    <property type="molecule type" value="Genomic_DNA"/>
</dbReference>
<evidence type="ECO:0000256" key="6">
    <source>
        <dbReference type="SAM" id="Phobius"/>
    </source>
</evidence>
<dbReference type="OrthoDB" id="21458at2759"/>
<dbReference type="eggNOG" id="ENOG502S0PH">
    <property type="taxonomic scope" value="Eukaryota"/>
</dbReference>
<keyword evidence="3 6" id="KW-0812">Transmembrane</keyword>
<evidence type="ECO:0000256" key="1">
    <source>
        <dbReference type="ARBA" id="ARBA00004370"/>
    </source>
</evidence>
<evidence type="ECO:0000256" key="3">
    <source>
        <dbReference type="ARBA" id="ARBA00022692"/>
    </source>
</evidence>
<organism evidence="7">
    <name type="scientific">Aphanomyces invadans</name>
    <dbReference type="NCBI Taxonomy" id="157072"/>
    <lineage>
        <taxon>Eukaryota</taxon>
        <taxon>Sar</taxon>
        <taxon>Stramenopiles</taxon>
        <taxon>Oomycota</taxon>
        <taxon>Saprolegniomycetes</taxon>
        <taxon>Saprolegniales</taxon>
        <taxon>Verrucalvaceae</taxon>
        <taxon>Aphanomyces</taxon>
    </lineage>
</organism>
<sequence length="448" mass="48398">MGARKPPPCVADDRIEAYMGNVIGFSFGLLLGHRAPTNLSDLILTVVTTPPEQEGARLTHLRDVSIEWMVLHAAQVLGYLPEGIDCVGLYVVAEDRAALRGLQLQRHMHALRHAVSSLKKTTLREAYDADCVQYVAVSCPGVPPSIKHFNKDNAMVLRDFKWQRDVAIMSLRRFTATIDVTSIVGRLPFRSASSLTARLHRELESAICLAASKTHVTFLRSLASAPCGRRDDKVGEVDTAQPVNLQSVQGNISCVAYVHHKAKNPVDVAGGRLGEDCVRSIARRLAMQQERATTDGGGASILELRVAYWIASESSRRPTVALPRRAKFAWTLGGAPVGFDGILHVLESHESLADCVANAHDVLGSEPRVAGETATWLEDAAHKDAGVLATAEVERPQSPANLPLDHGDPPSNALNFALAPTSFLTLAALLCAMLWLRLHASTDGFAGT</sequence>
<dbReference type="VEuPathDB" id="FungiDB:H310_00041"/>
<comment type="subcellular location">
    <subcellularLocation>
        <location evidence="1">Membrane</location>
    </subcellularLocation>
</comment>
<dbReference type="InterPro" id="IPR029454">
    <property type="entry name" value="ODR-4-like"/>
</dbReference>
<dbReference type="RefSeq" id="XP_008860851.1">
    <property type="nucleotide sequence ID" value="XM_008862629.1"/>
</dbReference>
<dbReference type="PANTHER" id="PTHR33966:SF1">
    <property type="entry name" value="PROTEIN ODR-4 HOMOLOG"/>
    <property type="match status" value="1"/>
</dbReference>
<evidence type="ECO:0000256" key="2">
    <source>
        <dbReference type="ARBA" id="ARBA00010131"/>
    </source>
</evidence>
<name>A0A024UU29_9STRA</name>
<evidence type="ECO:0000256" key="5">
    <source>
        <dbReference type="ARBA" id="ARBA00023136"/>
    </source>
</evidence>
<feature type="transmembrane region" description="Helical" evidence="6">
    <location>
        <begin position="413"/>
        <end position="436"/>
    </location>
</feature>
<dbReference type="PANTHER" id="PTHR33966">
    <property type="entry name" value="PROTEIN ODR-4 HOMOLOG"/>
    <property type="match status" value="1"/>
</dbReference>